<evidence type="ECO:0000313" key="3">
    <source>
        <dbReference type="Proteomes" id="UP001243989"/>
    </source>
</evidence>
<accession>A0AAJ0E8L7</accession>
<feature type="region of interest" description="Disordered" evidence="1">
    <location>
        <begin position="192"/>
        <end position="220"/>
    </location>
</feature>
<keyword evidence="3" id="KW-1185">Reference proteome</keyword>
<feature type="region of interest" description="Disordered" evidence="1">
    <location>
        <begin position="102"/>
        <end position="143"/>
    </location>
</feature>
<organism evidence="2 3">
    <name type="scientific">Colletotrichum phormii</name>
    <dbReference type="NCBI Taxonomy" id="359342"/>
    <lineage>
        <taxon>Eukaryota</taxon>
        <taxon>Fungi</taxon>
        <taxon>Dikarya</taxon>
        <taxon>Ascomycota</taxon>
        <taxon>Pezizomycotina</taxon>
        <taxon>Sordariomycetes</taxon>
        <taxon>Hypocreomycetidae</taxon>
        <taxon>Glomerellales</taxon>
        <taxon>Glomerellaceae</taxon>
        <taxon>Colletotrichum</taxon>
        <taxon>Colletotrichum acutatum species complex</taxon>
    </lineage>
</organism>
<evidence type="ECO:0000256" key="1">
    <source>
        <dbReference type="SAM" id="MobiDB-lite"/>
    </source>
</evidence>
<name>A0AAJ0E8L7_9PEZI</name>
<dbReference type="GeneID" id="85480527"/>
<proteinExistence type="predicted"/>
<gene>
    <name evidence="2" type="ORF">BDP81DRAFT_506508</name>
</gene>
<feature type="compositionally biased region" description="Basic and acidic residues" evidence="1">
    <location>
        <begin position="117"/>
        <end position="136"/>
    </location>
</feature>
<feature type="region of interest" description="Disordered" evidence="1">
    <location>
        <begin position="241"/>
        <end position="287"/>
    </location>
</feature>
<feature type="compositionally biased region" description="Basic and acidic residues" evidence="1">
    <location>
        <begin position="242"/>
        <end position="258"/>
    </location>
</feature>
<dbReference type="RefSeq" id="XP_060438989.1">
    <property type="nucleotide sequence ID" value="XM_060595665.1"/>
</dbReference>
<dbReference type="AlphaFoldDB" id="A0AAJ0E8L7"/>
<dbReference type="Proteomes" id="UP001243989">
    <property type="component" value="Unassembled WGS sequence"/>
</dbReference>
<comment type="caution">
    <text evidence="2">The sequence shown here is derived from an EMBL/GenBank/DDBJ whole genome shotgun (WGS) entry which is preliminary data.</text>
</comment>
<protein>
    <submittedName>
        <fullName evidence="2">Uncharacterized protein</fullName>
    </submittedName>
</protein>
<feature type="compositionally biased region" description="Pro residues" evidence="1">
    <location>
        <begin position="263"/>
        <end position="280"/>
    </location>
</feature>
<feature type="compositionally biased region" description="Basic and acidic residues" evidence="1">
    <location>
        <begin position="192"/>
        <end position="204"/>
    </location>
</feature>
<reference evidence="2" key="1">
    <citation type="submission" date="2021-06" db="EMBL/GenBank/DDBJ databases">
        <title>Comparative genomics, transcriptomics and evolutionary studies reveal genomic signatures of adaptation to plant cell wall in hemibiotrophic fungi.</title>
        <authorList>
            <consortium name="DOE Joint Genome Institute"/>
            <person name="Baroncelli R."/>
            <person name="Diaz J.F."/>
            <person name="Benocci T."/>
            <person name="Peng M."/>
            <person name="Battaglia E."/>
            <person name="Haridas S."/>
            <person name="Andreopoulos W."/>
            <person name="Labutti K."/>
            <person name="Pangilinan J."/>
            <person name="Floch G.L."/>
            <person name="Makela M.R."/>
            <person name="Henrissat B."/>
            <person name="Grigoriev I.V."/>
            <person name="Crouch J.A."/>
            <person name="De Vries R.P."/>
            <person name="Sukno S.A."/>
            <person name="Thon M.R."/>
        </authorList>
    </citation>
    <scope>NUCLEOTIDE SEQUENCE</scope>
    <source>
        <strain evidence="2">CBS 102054</strain>
    </source>
</reference>
<evidence type="ECO:0000313" key="2">
    <source>
        <dbReference type="EMBL" id="KAK1622994.1"/>
    </source>
</evidence>
<dbReference type="EMBL" id="JAHMHQ010000032">
    <property type="protein sequence ID" value="KAK1622994.1"/>
    <property type="molecule type" value="Genomic_DNA"/>
</dbReference>
<sequence>MSLNRQYLSKRDPSTVAFPPQRQPCGSPRGSEHVLEGLDPWEPLSTSGTSGGATLAQAQVAQPPLIIPVITPFSPQSTQTRPPLWCWLRLRLAHLPLPVLSSAAPATNLPKPTNTYCHRDRERYRKKERKKEREENQTFPPTGAAFESADVKYIPIPSHYDHSHLYISIQPRTNPDRTLPYLTHYFNHDTDTIKGDDGAPRPRDFPPSFTSASSERCRTPLATSHRAISLSLSAVKPFAISRAKDENRRRKHLDDFHKTQTTTPPPPPADESPGAQPPAKPASSLNTNARARLRQTALELRALYQFHPTTTPLRTSRNPFL</sequence>
<feature type="region of interest" description="Disordered" evidence="1">
    <location>
        <begin position="1"/>
        <end position="51"/>
    </location>
</feature>